<feature type="compositionally biased region" description="Low complexity" evidence="5">
    <location>
        <begin position="17"/>
        <end position="26"/>
    </location>
</feature>
<dbReference type="Pfam" id="PF03098">
    <property type="entry name" value="An_peroxidase"/>
    <property type="match status" value="2"/>
</dbReference>
<sequence length="513" mass="56998">MTDVSSRERAAPPPPVDTDTAAAAVPRDTSRDGQLQRIEAYALSHGAPLWNALRRVPPLNAVVNRALINRAILTIPPRPNPLSTMASYTSWPSLTDRTFDSRHLPPSPAPSALPDLGAATALFARTATRPCPKSTVFFAYFAQWLTDGFLRSDRGDPPDPRKNTSNHEIDLCQVYGLTESVTRLLRSGDGGLLKAQDIDGEEYPPFLCSGGVVRPEFRGLSVVGFDELTASQRDRLFALGGDRSNSQLGYTAISVLFLREHNRIARLLAAEYPRWDDERLFQTARNVLTILLIRIIIEEYVNHITPYHFRFRLDPTVGRGSHGMGRILVEASGQRAGRIALHNTAPELLHLERASLQQARTVELAPYNAYRAMIGVPRATSFAQLTADRTIQRQLRELYGHVDRLEYFVGLFAEDLRPNSALPNLVGRLVAADAFSQVLTNPLLAPRVFTERTFSPLGMRLLRQPCTLGELVRRNVGRTEAQALRTGTITMTWAGWRRQAETGVTRGGRRPDA</sequence>
<dbReference type="GO" id="GO:0004666">
    <property type="term" value="F:prostaglandin-endoperoxide synthase activity"/>
    <property type="evidence" value="ECO:0007669"/>
    <property type="project" value="TreeGrafter"/>
</dbReference>
<dbReference type="InterPro" id="IPR037120">
    <property type="entry name" value="Haem_peroxidase_sf_animal"/>
</dbReference>
<dbReference type="OrthoDB" id="9765610at2"/>
<dbReference type="Gene3D" id="1.10.640.10">
    <property type="entry name" value="Haem peroxidase domain superfamily, animal type"/>
    <property type="match status" value="2"/>
</dbReference>
<proteinExistence type="predicted"/>
<evidence type="ECO:0000256" key="1">
    <source>
        <dbReference type="ARBA" id="ARBA00022723"/>
    </source>
</evidence>
<evidence type="ECO:0000313" key="6">
    <source>
        <dbReference type="EMBL" id="SHN38850.1"/>
    </source>
</evidence>
<dbReference type="GO" id="GO:0004601">
    <property type="term" value="F:peroxidase activity"/>
    <property type="evidence" value="ECO:0007669"/>
    <property type="project" value="InterPro"/>
</dbReference>
<dbReference type="GO" id="GO:0006631">
    <property type="term" value="P:fatty acid metabolic process"/>
    <property type="evidence" value="ECO:0007669"/>
    <property type="project" value="UniProtKB-ARBA"/>
</dbReference>
<dbReference type="AlphaFoldDB" id="A0A1M7R2A2"/>
<dbReference type="InterPro" id="IPR010255">
    <property type="entry name" value="Haem_peroxidase_sf"/>
</dbReference>
<dbReference type="PROSITE" id="PS50292">
    <property type="entry name" value="PEROXIDASE_3"/>
    <property type="match status" value="1"/>
</dbReference>
<dbReference type="PRINTS" id="PR00457">
    <property type="entry name" value="ANPEROXIDASE"/>
</dbReference>
<protein>
    <submittedName>
        <fullName evidence="6">Prostaglandin-endoperoxide synthase 2</fullName>
    </submittedName>
</protein>
<reference evidence="6 7" key="1">
    <citation type="submission" date="2016-11" db="EMBL/GenBank/DDBJ databases">
        <authorList>
            <person name="Jaros S."/>
            <person name="Januszkiewicz K."/>
            <person name="Wedrychowicz H."/>
        </authorList>
    </citation>
    <scope>NUCLEOTIDE SEQUENCE [LARGE SCALE GENOMIC DNA]</scope>
    <source>
        <strain evidence="6 7">DSM 46144</strain>
    </source>
</reference>
<dbReference type="InterPro" id="IPR050783">
    <property type="entry name" value="Oxylipin_biosynth_metab"/>
</dbReference>
<evidence type="ECO:0000256" key="2">
    <source>
        <dbReference type="ARBA" id="ARBA00022964"/>
    </source>
</evidence>
<dbReference type="Proteomes" id="UP000184440">
    <property type="component" value="Unassembled WGS sequence"/>
</dbReference>
<accession>A0A1M7R2A2</accession>
<evidence type="ECO:0000256" key="5">
    <source>
        <dbReference type="SAM" id="MobiDB-lite"/>
    </source>
</evidence>
<dbReference type="RefSeq" id="WP_073259446.1">
    <property type="nucleotide sequence ID" value="NZ_FRCS01000006.1"/>
</dbReference>
<evidence type="ECO:0000256" key="3">
    <source>
        <dbReference type="ARBA" id="ARBA00023002"/>
    </source>
</evidence>
<evidence type="ECO:0000256" key="4">
    <source>
        <dbReference type="ARBA" id="ARBA00023004"/>
    </source>
</evidence>
<feature type="compositionally biased region" description="Basic and acidic residues" evidence="5">
    <location>
        <begin position="1"/>
        <end position="10"/>
    </location>
</feature>
<feature type="region of interest" description="Disordered" evidence="5">
    <location>
        <begin position="1"/>
        <end position="33"/>
    </location>
</feature>
<dbReference type="GO" id="GO:0016702">
    <property type="term" value="F:oxidoreductase activity, acting on single donors with incorporation of molecular oxygen, incorporation of two atoms of oxygen"/>
    <property type="evidence" value="ECO:0007669"/>
    <property type="project" value="TreeGrafter"/>
</dbReference>
<keyword evidence="2" id="KW-0223">Dioxygenase</keyword>
<keyword evidence="7" id="KW-1185">Reference proteome</keyword>
<keyword evidence="3" id="KW-0560">Oxidoreductase</keyword>
<dbReference type="GO" id="GO:0006979">
    <property type="term" value="P:response to oxidative stress"/>
    <property type="evidence" value="ECO:0007669"/>
    <property type="project" value="InterPro"/>
</dbReference>
<keyword evidence="4" id="KW-0408">Iron</keyword>
<dbReference type="GO" id="GO:0020037">
    <property type="term" value="F:heme binding"/>
    <property type="evidence" value="ECO:0007669"/>
    <property type="project" value="InterPro"/>
</dbReference>
<evidence type="ECO:0000313" key="7">
    <source>
        <dbReference type="Proteomes" id="UP000184440"/>
    </source>
</evidence>
<keyword evidence="1" id="KW-0479">Metal-binding</keyword>
<dbReference type="SUPFAM" id="SSF48113">
    <property type="entry name" value="Heme-dependent peroxidases"/>
    <property type="match status" value="1"/>
</dbReference>
<dbReference type="PANTHER" id="PTHR11903:SF39">
    <property type="entry name" value="PROSTAGLANDIN G_H SYNTHASE 2-LIKE"/>
    <property type="match status" value="1"/>
</dbReference>
<name>A0A1M7R2A2_9ACTN</name>
<dbReference type="EMBL" id="FRCS01000006">
    <property type="protein sequence ID" value="SHN38850.1"/>
    <property type="molecule type" value="Genomic_DNA"/>
</dbReference>
<dbReference type="GO" id="GO:0005737">
    <property type="term" value="C:cytoplasm"/>
    <property type="evidence" value="ECO:0007669"/>
    <property type="project" value="TreeGrafter"/>
</dbReference>
<organism evidence="6 7">
    <name type="scientific">Cryptosporangium aurantiacum</name>
    <dbReference type="NCBI Taxonomy" id="134849"/>
    <lineage>
        <taxon>Bacteria</taxon>
        <taxon>Bacillati</taxon>
        <taxon>Actinomycetota</taxon>
        <taxon>Actinomycetes</taxon>
        <taxon>Cryptosporangiales</taxon>
        <taxon>Cryptosporangiaceae</taxon>
        <taxon>Cryptosporangium</taxon>
    </lineage>
</organism>
<dbReference type="InterPro" id="IPR019791">
    <property type="entry name" value="Haem_peroxidase_animal"/>
</dbReference>
<dbReference type="GO" id="GO:0046872">
    <property type="term" value="F:metal ion binding"/>
    <property type="evidence" value="ECO:0007669"/>
    <property type="project" value="UniProtKB-KW"/>
</dbReference>
<gene>
    <name evidence="6" type="ORF">SAMN05443668_106149</name>
</gene>
<dbReference type="STRING" id="134849.SAMN05443668_106149"/>
<dbReference type="PANTHER" id="PTHR11903">
    <property type="entry name" value="PROSTAGLANDIN G/H SYNTHASE"/>
    <property type="match status" value="1"/>
</dbReference>